<dbReference type="OrthoDB" id="9770043at2"/>
<dbReference type="EMBL" id="CP035108">
    <property type="protein sequence ID" value="QAR32125.1"/>
    <property type="molecule type" value="Genomic_DNA"/>
</dbReference>
<keyword evidence="1" id="KW-0732">Signal</keyword>
<organism evidence="3 4">
    <name type="scientific">Geovibrio thiophilus</name>
    <dbReference type="NCBI Taxonomy" id="139438"/>
    <lineage>
        <taxon>Bacteria</taxon>
        <taxon>Pseudomonadati</taxon>
        <taxon>Deferribacterota</taxon>
        <taxon>Deferribacteres</taxon>
        <taxon>Deferribacterales</taxon>
        <taxon>Geovibrionaceae</taxon>
        <taxon>Geovibrio</taxon>
    </lineage>
</organism>
<reference evidence="3 4" key="1">
    <citation type="submission" date="2019-01" db="EMBL/GenBank/DDBJ databases">
        <title>Geovibrio thiophilus DSM 11263, complete genome.</title>
        <authorList>
            <person name="Spring S."/>
            <person name="Bunk B."/>
            <person name="Sproer C."/>
        </authorList>
    </citation>
    <scope>NUCLEOTIDE SEQUENCE [LARGE SCALE GENOMIC DNA]</scope>
    <source>
        <strain evidence="3 4">DSM 11263</strain>
    </source>
</reference>
<protein>
    <submittedName>
        <fullName evidence="3">PQQ-dependent sugar dehydrogenase</fullName>
    </submittedName>
</protein>
<feature type="chain" id="PRO_5018692739" evidence="1">
    <location>
        <begin position="21"/>
        <end position="377"/>
    </location>
</feature>
<dbReference type="Pfam" id="PF07995">
    <property type="entry name" value="GSDH"/>
    <property type="match status" value="1"/>
</dbReference>
<gene>
    <name evidence="3" type="ORF">EP073_01515</name>
</gene>
<dbReference type="Gene3D" id="2.120.10.30">
    <property type="entry name" value="TolB, C-terminal domain"/>
    <property type="match status" value="1"/>
</dbReference>
<accession>A0A3R5X1E8</accession>
<dbReference type="InterPro" id="IPR011042">
    <property type="entry name" value="6-blade_b-propeller_TolB-like"/>
</dbReference>
<dbReference type="InterPro" id="IPR012938">
    <property type="entry name" value="Glc/Sorbosone_DH"/>
</dbReference>
<dbReference type="RefSeq" id="WP_128465412.1">
    <property type="nucleotide sequence ID" value="NZ_CP035108.1"/>
</dbReference>
<dbReference type="KEGG" id="gtl:EP073_01515"/>
<dbReference type="PANTHER" id="PTHR19328">
    <property type="entry name" value="HEDGEHOG-INTERACTING PROTEIN"/>
    <property type="match status" value="1"/>
</dbReference>
<dbReference type="PANTHER" id="PTHR19328:SF75">
    <property type="entry name" value="ALDOSE SUGAR DEHYDROGENASE YLII"/>
    <property type="match status" value="1"/>
</dbReference>
<name>A0A3R5X1E8_9BACT</name>
<evidence type="ECO:0000259" key="2">
    <source>
        <dbReference type="Pfam" id="PF07995"/>
    </source>
</evidence>
<evidence type="ECO:0000313" key="3">
    <source>
        <dbReference type="EMBL" id="QAR32125.1"/>
    </source>
</evidence>
<dbReference type="Proteomes" id="UP000287502">
    <property type="component" value="Chromosome"/>
</dbReference>
<evidence type="ECO:0000256" key="1">
    <source>
        <dbReference type="SAM" id="SignalP"/>
    </source>
</evidence>
<keyword evidence="4" id="KW-1185">Reference proteome</keyword>
<proteinExistence type="predicted"/>
<sequence length="377" mass="41432">MRYFLLIITCLLWSVSWTEAQNFPSSAGSLRVSTVVSGLEHPWGLAFLPDGRILITERSGRLRLVSREGVLSAPLRGLPPIYVQGQGGLLDVLADPQFARRPLIYFSFSEERNGLIGTAVAEAELKGESLENVRVIFRQQPKVTGNNHWGSRLVMARDGTLFITLGERFDHSRQAQELNSHLGKVVRIQTDGSPAQGNPFILSAGALPEIWSYGHRNVQGATLDPATGKLWTIEHGPKGGDEVNITEAGVNYGWPEASYGSHYTGLPIPDAHASRGFREPLYYWNPSIAPSGLMFYSGDMFPAWKGNLFTGALAGKSLIRLTLAEGKIAGEERLLKELGERIRDVRQGPDGRIYLLTDNKNGRLLRLEAASQSQAAE</sequence>
<evidence type="ECO:0000313" key="4">
    <source>
        <dbReference type="Proteomes" id="UP000287502"/>
    </source>
</evidence>
<feature type="signal peptide" evidence="1">
    <location>
        <begin position="1"/>
        <end position="20"/>
    </location>
</feature>
<feature type="domain" description="Glucose/Sorbosone dehydrogenase" evidence="2">
    <location>
        <begin position="39"/>
        <end position="366"/>
    </location>
</feature>
<dbReference type="InterPro" id="IPR011041">
    <property type="entry name" value="Quinoprot_gluc/sorb_DH_b-prop"/>
</dbReference>
<dbReference type="SUPFAM" id="SSF50952">
    <property type="entry name" value="Soluble quinoprotein glucose dehydrogenase"/>
    <property type="match status" value="1"/>
</dbReference>
<dbReference type="AlphaFoldDB" id="A0A3R5X1E8"/>